<gene>
    <name evidence="7" type="ORF">CJ198_07705</name>
</gene>
<evidence type="ECO:0000256" key="6">
    <source>
        <dbReference type="SAM" id="Phobius"/>
    </source>
</evidence>
<feature type="transmembrane region" description="Helical" evidence="6">
    <location>
        <begin position="125"/>
        <end position="148"/>
    </location>
</feature>
<sequence length="353" mass="36782">MPPSPSKNPRPEVDFVSSDVLFTVVIVLTIGYAFVNGFHDAGLSVGNAVASRSVHPHLALIIAAVFNFIGALLGQGVAESVAVALVEFPPVENTVLLVLAAGIFAALVWNITTYLVAVPVSSTHCLFGGIIGAALVFGIATDAVLVFWTLIAPAFLLPVVALVIAYAVSSATTRVLASHAPKPLFRHSRFANNVLSAFLGLAHGMQDAQKVGVVMMIAILAHTDPVGISHDVLGIAWPVRILIAVALGLGTFLSGWRMVRTVSVRMVTMSEPVKATVADAVSAGFLFVAAALLRLPVSMSYLVIASNIGTELGTPRPHVRGRFLIPVVAVAATALFIAGLLGAAVALPLYLLH</sequence>
<feature type="transmembrane region" description="Helical" evidence="6">
    <location>
        <begin position="324"/>
        <end position="352"/>
    </location>
</feature>
<feature type="transmembrane region" description="Helical" evidence="6">
    <location>
        <begin position="280"/>
        <end position="304"/>
    </location>
</feature>
<protein>
    <submittedName>
        <fullName evidence="7">Inorganic phosphate transporter</fullName>
    </submittedName>
</protein>
<comment type="subcellular location">
    <subcellularLocation>
        <location evidence="1">Membrane</location>
        <topology evidence="1">Multi-pass membrane protein</topology>
    </subcellularLocation>
</comment>
<dbReference type="OrthoDB" id="9779554at2"/>
<keyword evidence="2" id="KW-0813">Transport</keyword>
<dbReference type="EMBL" id="PNFZ01000003">
    <property type="protein sequence ID" value="PMB98241.1"/>
    <property type="molecule type" value="Genomic_DNA"/>
</dbReference>
<dbReference type="GO" id="GO:0005315">
    <property type="term" value="F:phosphate transmembrane transporter activity"/>
    <property type="evidence" value="ECO:0007669"/>
    <property type="project" value="InterPro"/>
</dbReference>
<keyword evidence="4 6" id="KW-1133">Transmembrane helix</keyword>
<evidence type="ECO:0000256" key="2">
    <source>
        <dbReference type="ARBA" id="ARBA00022448"/>
    </source>
</evidence>
<evidence type="ECO:0000313" key="8">
    <source>
        <dbReference type="Proteomes" id="UP000235703"/>
    </source>
</evidence>
<dbReference type="InterPro" id="IPR001204">
    <property type="entry name" value="Phos_transporter"/>
</dbReference>
<dbReference type="PANTHER" id="PTHR11101:SF80">
    <property type="entry name" value="PHOSPHATE TRANSPORTER"/>
    <property type="match status" value="1"/>
</dbReference>
<organism evidence="7 8">
    <name type="scientific">Brevibacterium luteolum</name>
    <dbReference type="NCBI Taxonomy" id="199591"/>
    <lineage>
        <taxon>Bacteria</taxon>
        <taxon>Bacillati</taxon>
        <taxon>Actinomycetota</taxon>
        <taxon>Actinomycetes</taxon>
        <taxon>Micrococcales</taxon>
        <taxon>Brevibacteriaceae</taxon>
        <taxon>Brevibacterium</taxon>
    </lineage>
</organism>
<keyword evidence="3 6" id="KW-0812">Transmembrane</keyword>
<comment type="caution">
    <text evidence="7">The sequence shown here is derived from an EMBL/GenBank/DDBJ whole genome shotgun (WGS) entry which is preliminary data.</text>
</comment>
<dbReference type="Pfam" id="PF01384">
    <property type="entry name" value="PHO4"/>
    <property type="match status" value="1"/>
</dbReference>
<feature type="transmembrane region" description="Helical" evidence="6">
    <location>
        <begin position="97"/>
        <end position="118"/>
    </location>
</feature>
<proteinExistence type="predicted"/>
<evidence type="ECO:0000313" key="7">
    <source>
        <dbReference type="EMBL" id="PMB98241.1"/>
    </source>
</evidence>
<feature type="transmembrane region" description="Helical" evidence="6">
    <location>
        <begin position="154"/>
        <end position="177"/>
    </location>
</feature>
<name>A0A2N6PHT8_9MICO</name>
<dbReference type="Proteomes" id="UP000235703">
    <property type="component" value="Unassembled WGS sequence"/>
</dbReference>
<dbReference type="GO" id="GO:0016020">
    <property type="term" value="C:membrane"/>
    <property type="evidence" value="ECO:0007669"/>
    <property type="project" value="UniProtKB-SubCell"/>
</dbReference>
<evidence type="ECO:0000256" key="5">
    <source>
        <dbReference type="ARBA" id="ARBA00023136"/>
    </source>
</evidence>
<reference evidence="7 8" key="1">
    <citation type="submission" date="2017-09" db="EMBL/GenBank/DDBJ databases">
        <title>Bacterial strain isolated from the female urinary microbiota.</title>
        <authorList>
            <person name="Thomas-White K."/>
            <person name="Kumar N."/>
            <person name="Forster S."/>
            <person name="Putonti C."/>
            <person name="Lawley T."/>
            <person name="Wolfe A.J."/>
        </authorList>
    </citation>
    <scope>NUCLEOTIDE SEQUENCE [LARGE SCALE GENOMIC DNA]</scope>
    <source>
        <strain evidence="7 8">UMB0680</strain>
    </source>
</reference>
<evidence type="ECO:0000256" key="3">
    <source>
        <dbReference type="ARBA" id="ARBA00022692"/>
    </source>
</evidence>
<accession>A0A2N6PHT8</accession>
<dbReference type="AlphaFoldDB" id="A0A2N6PHT8"/>
<feature type="transmembrane region" description="Helical" evidence="6">
    <location>
        <begin position="20"/>
        <end position="38"/>
    </location>
</feature>
<evidence type="ECO:0000256" key="1">
    <source>
        <dbReference type="ARBA" id="ARBA00004141"/>
    </source>
</evidence>
<keyword evidence="8" id="KW-1185">Reference proteome</keyword>
<dbReference type="PANTHER" id="PTHR11101">
    <property type="entry name" value="PHOSPHATE TRANSPORTER"/>
    <property type="match status" value="1"/>
</dbReference>
<evidence type="ECO:0000256" key="4">
    <source>
        <dbReference type="ARBA" id="ARBA00022989"/>
    </source>
</evidence>
<dbReference type="GO" id="GO:0035435">
    <property type="term" value="P:phosphate ion transmembrane transport"/>
    <property type="evidence" value="ECO:0007669"/>
    <property type="project" value="TreeGrafter"/>
</dbReference>
<feature type="transmembrane region" description="Helical" evidence="6">
    <location>
        <begin position="58"/>
        <end position="77"/>
    </location>
</feature>
<keyword evidence="5 6" id="KW-0472">Membrane</keyword>
<feature type="transmembrane region" description="Helical" evidence="6">
    <location>
        <begin position="241"/>
        <end position="259"/>
    </location>
</feature>